<feature type="domain" description="RNA polymerase sigma factor 70 region 4 type 2" evidence="6">
    <location>
        <begin position="132"/>
        <end position="178"/>
    </location>
</feature>
<dbReference type="GO" id="GO:0016987">
    <property type="term" value="F:sigma factor activity"/>
    <property type="evidence" value="ECO:0007669"/>
    <property type="project" value="UniProtKB-KW"/>
</dbReference>
<dbReference type="InterPro" id="IPR039425">
    <property type="entry name" value="RNA_pol_sigma-70-like"/>
</dbReference>
<organism evidence="7 8">
    <name type="scientific">Echinicola pacifica</name>
    <dbReference type="NCBI Taxonomy" id="346377"/>
    <lineage>
        <taxon>Bacteria</taxon>
        <taxon>Pseudomonadati</taxon>
        <taxon>Bacteroidota</taxon>
        <taxon>Cytophagia</taxon>
        <taxon>Cytophagales</taxon>
        <taxon>Cyclobacteriaceae</taxon>
        <taxon>Echinicola</taxon>
    </lineage>
</organism>
<evidence type="ECO:0000256" key="1">
    <source>
        <dbReference type="ARBA" id="ARBA00010641"/>
    </source>
</evidence>
<evidence type="ECO:0000259" key="6">
    <source>
        <dbReference type="Pfam" id="PF08281"/>
    </source>
</evidence>
<gene>
    <name evidence="7" type="ORF">GCM10007049_05890</name>
</gene>
<keyword evidence="2" id="KW-0805">Transcription regulation</keyword>
<dbReference type="CDD" id="cd06171">
    <property type="entry name" value="Sigma70_r4"/>
    <property type="match status" value="1"/>
</dbReference>
<dbReference type="SUPFAM" id="SSF88946">
    <property type="entry name" value="Sigma2 domain of RNA polymerase sigma factors"/>
    <property type="match status" value="1"/>
</dbReference>
<dbReference type="EMBL" id="BMWX01000001">
    <property type="protein sequence ID" value="GGZ16393.1"/>
    <property type="molecule type" value="Genomic_DNA"/>
</dbReference>
<dbReference type="Gene3D" id="1.10.1740.10">
    <property type="match status" value="1"/>
</dbReference>
<dbReference type="GO" id="GO:0003677">
    <property type="term" value="F:DNA binding"/>
    <property type="evidence" value="ECO:0007669"/>
    <property type="project" value="InterPro"/>
</dbReference>
<dbReference type="RefSeq" id="WP_018474150.1">
    <property type="nucleotide sequence ID" value="NZ_BMWX01000001.1"/>
</dbReference>
<dbReference type="AlphaFoldDB" id="A0A918PP69"/>
<dbReference type="Pfam" id="PF08281">
    <property type="entry name" value="Sigma70_r4_2"/>
    <property type="match status" value="1"/>
</dbReference>
<dbReference type="Proteomes" id="UP000619457">
    <property type="component" value="Unassembled WGS sequence"/>
</dbReference>
<evidence type="ECO:0000313" key="8">
    <source>
        <dbReference type="Proteomes" id="UP000619457"/>
    </source>
</evidence>
<proteinExistence type="inferred from homology"/>
<dbReference type="InterPro" id="IPR036388">
    <property type="entry name" value="WH-like_DNA-bd_sf"/>
</dbReference>
<dbReference type="PANTHER" id="PTHR43133:SF46">
    <property type="entry name" value="RNA POLYMERASE SIGMA-70 FACTOR ECF SUBFAMILY"/>
    <property type="match status" value="1"/>
</dbReference>
<reference evidence="7" key="1">
    <citation type="journal article" date="2014" name="Int. J. Syst. Evol. Microbiol.">
        <title>Complete genome sequence of Corynebacterium casei LMG S-19264T (=DSM 44701T), isolated from a smear-ripened cheese.</title>
        <authorList>
            <consortium name="US DOE Joint Genome Institute (JGI-PGF)"/>
            <person name="Walter F."/>
            <person name="Albersmeier A."/>
            <person name="Kalinowski J."/>
            <person name="Ruckert C."/>
        </authorList>
    </citation>
    <scope>NUCLEOTIDE SEQUENCE</scope>
    <source>
        <strain evidence="7">KCTC 12368</strain>
    </source>
</reference>
<dbReference type="GO" id="GO:0006352">
    <property type="term" value="P:DNA-templated transcription initiation"/>
    <property type="evidence" value="ECO:0007669"/>
    <property type="project" value="InterPro"/>
</dbReference>
<accession>A0A918PP69</accession>
<feature type="domain" description="RNA polymerase sigma-70 region 2" evidence="5">
    <location>
        <begin position="27"/>
        <end position="93"/>
    </location>
</feature>
<protein>
    <recommendedName>
        <fullName evidence="9">RNA polymerase sigma factor, sigma-70 family</fullName>
    </recommendedName>
</protein>
<dbReference type="NCBIfam" id="TIGR02937">
    <property type="entry name" value="sigma70-ECF"/>
    <property type="match status" value="1"/>
</dbReference>
<dbReference type="Gene3D" id="1.10.10.10">
    <property type="entry name" value="Winged helix-like DNA-binding domain superfamily/Winged helix DNA-binding domain"/>
    <property type="match status" value="1"/>
</dbReference>
<keyword evidence="4" id="KW-0804">Transcription</keyword>
<dbReference type="PANTHER" id="PTHR43133">
    <property type="entry name" value="RNA POLYMERASE ECF-TYPE SIGMA FACTO"/>
    <property type="match status" value="1"/>
</dbReference>
<evidence type="ECO:0000259" key="5">
    <source>
        <dbReference type="Pfam" id="PF04542"/>
    </source>
</evidence>
<dbReference type="InterPro" id="IPR007627">
    <property type="entry name" value="RNA_pol_sigma70_r2"/>
</dbReference>
<keyword evidence="8" id="KW-1185">Reference proteome</keyword>
<dbReference type="InterPro" id="IPR013324">
    <property type="entry name" value="RNA_pol_sigma_r3/r4-like"/>
</dbReference>
<dbReference type="InterPro" id="IPR014284">
    <property type="entry name" value="RNA_pol_sigma-70_dom"/>
</dbReference>
<comment type="caution">
    <text evidence="7">The sequence shown here is derived from an EMBL/GenBank/DDBJ whole genome shotgun (WGS) entry which is preliminary data.</text>
</comment>
<name>A0A918PP69_9BACT</name>
<evidence type="ECO:0008006" key="9">
    <source>
        <dbReference type="Google" id="ProtNLM"/>
    </source>
</evidence>
<dbReference type="Pfam" id="PF04542">
    <property type="entry name" value="Sigma70_r2"/>
    <property type="match status" value="1"/>
</dbReference>
<keyword evidence="3" id="KW-0731">Sigma factor</keyword>
<evidence type="ECO:0000256" key="3">
    <source>
        <dbReference type="ARBA" id="ARBA00023082"/>
    </source>
</evidence>
<reference evidence="7" key="2">
    <citation type="submission" date="2020-09" db="EMBL/GenBank/DDBJ databases">
        <authorList>
            <person name="Sun Q."/>
            <person name="Kim S."/>
        </authorList>
    </citation>
    <scope>NUCLEOTIDE SEQUENCE</scope>
    <source>
        <strain evidence="7">KCTC 12368</strain>
    </source>
</reference>
<dbReference type="SUPFAM" id="SSF88659">
    <property type="entry name" value="Sigma3 and sigma4 domains of RNA polymerase sigma factors"/>
    <property type="match status" value="1"/>
</dbReference>
<evidence type="ECO:0000313" key="7">
    <source>
        <dbReference type="EMBL" id="GGZ16393.1"/>
    </source>
</evidence>
<dbReference type="InterPro" id="IPR013325">
    <property type="entry name" value="RNA_pol_sigma_r2"/>
</dbReference>
<sequence length="206" mass="24424">MEKYDSYTDIDLWIKVKENGNSAFTFIYESNIDDLYRFGQKITPDLEIIEDALQDIFTSLWLKRSSIEISSSIKFYLLKSLKRELIHKLKKANKLIAYESIHEDFSMEESCQEKIIAAEKSDGKLEVLKFSMGGLSRRQKEALHLRYIENLSYEDISAIMGIQVPTLYNMIFRSIKLLKQDFQKYNYKFKVLVFYGIAHYIFHYCR</sequence>
<dbReference type="InterPro" id="IPR013249">
    <property type="entry name" value="RNA_pol_sigma70_r4_t2"/>
</dbReference>
<evidence type="ECO:0000256" key="2">
    <source>
        <dbReference type="ARBA" id="ARBA00023015"/>
    </source>
</evidence>
<comment type="similarity">
    <text evidence="1">Belongs to the sigma-70 factor family. ECF subfamily.</text>
</comment>
<evidence type="ECO:0000256" key="4">
    <source>
        <dbReference type="ARBA" id="ARBA00023163"/>
    </source>
</evidence>